<dbReference type="InterPro" id="IPR023214">
    <property type="entry name" value="HAD_sf"/>
</dbReference>
<gene>
    <name evidence="5" type="ORF">CCR94_08750</name>
</gene>
<dbReference type="EC" id="3.1.3.18" evidence="4"/>
<keyword evidence="6" id="KW-1185">Reference proteome</keyword>
<dbReference type="InterPro" id="IPR036412">
    <property type="entry name" value="HAD-like_sf"/>
</dbReference>
<evidence type="ECO:0000256" key="1">
    <source>
        <dbReference type="ARBA" id="ARBA00000830"/>
    </source>
</evidence>
<dbReference type="GO" id="GO:0005829">
    <property type="term" value="C:cytosol"/>
    <property type="evidence" value="ECO:0007669"/>
    <property type="project" value="TreeGrafter"/>
</dbReference>
<comment type="similarity">
    <text evidence="3">Belongs to the HAD-like hydrolase superfamily. CbbY/CbbZ/Gph/YieH family.</text>
</comment>
<organism evidence="5 6">
    <name type="scientific">Rhodoblastus sphagnicola</name>
    <dbReference type="NCBI Taxonomy" id="333368"/>
    <lineage>
        <taxon>Bacteria</taxon>
        <taxon>Pseudomonadati</taxon>
        <taxon>Pseudomonadota</taxon>
        <taxon>Alphaproteobacteria</taxon>
        <taxon>Hyphomicrobiales</taxon>
        <taxon>Rhodoblastaceae</taxon>
        <taxon>Rhodoblastus</taxon>
    </lineage>
</organism>
<dbReference type="Gene3D" id="1.10.150.240">
    <property type="entry name" value="Putative phosphatase, domain 2"/>
    <property type="match status" value="1"/>
</dbReference>
<dbReference type="Gene3D" id="3.40.50.1000">
    <property type="entry name" value="HAD superfamily/HAD-like"/>
    <property type="match status" value="1"/>
</dbReference>
<dbReference type="SFLD" id="SFLDG01129">
    <property type="entry name" value="C1.5:_HAD__Beta-PGM__Phosphata"/>
    <property type="match status" value="1"/>
</dbReference>
<evidence type="ECO:0000313" key="5">
    <source>
        <dbReference type="EMBL" id="PPQ31389.1"/>
    </source>
</evidence>
<dbReference type="PANTHER" id="PTHR43434:SF1">
    <property type="entry name" value="PHOSPHOGLYCOLATE PHOSPHATASE"/>
    <property type="match status" value="1"/>
</dbReference>
<evidence type="ECO:0000256" key="3">
    <source>
        <dbReference type="ARBA" id="ARBA00006171"/>
    </source>
</evidence>
<protein>
    <recommendedName>
        <fullName evidence="4">phosphoglycolate phosphatase</fullName>
        <ecNumber evidence="4">3.1.3.18</ecNumber>
    </recommendedName>
</protein>
<dbReference type="Pfam" id="PF13419">
    <property type="entry name" value="HAD_2"/>
    <property type="match status" value="1"/>
</dbReference>
<accession>A0A2S6N9V8</accession>
<dbReference type="InterPro" id="IPR041492">
    <property type="entry name" value="HAD_2"/>
</dbReference>
<dbReference type="OrthoDB" id="9793014at2"/>
<evidence type="ECO:0000313" key="6">
    <source>
        <dbReference type="Proteomes" id="UP000239089"/>
    </source>
</evidence>
<sequence>MPSRVFKLMNELSGEIEPHYDIIIFDCDGVLLDSNNLKIDAFRRTLEIHGFAPDVVAAASLWQSQAFGTPRHRLFAEVLAGCFGRPPIGTDLHRLLADFGKMCASGYLSVEETPGLRGALSALVKRARLFIVSGSDETELRTVFQQRDLSSYFESIFGSPGSKIENIGRVKQSCLEAGWEAEGGFLFVGDAVADMEAAKATGCDFVFMAPFSTVKSKMLELAEAQGFQVIENVGDLIPLRGRG</sequence>
<proteinExistence type="inferred from homology"/>
<comment type="caution">
    <text evidence="5">The sequence shown here is derived from an EMBL/GenBank/DDBJ whole genome shotgun (WGS) entry which is preliminary data.</text>
</comment>
<dbReference type="SFLD" id="SFLDS00003">
    <property type="entry name" value="Haloacid_Dehalogenase"/>
    <property type="match status" value="1"/>
</dbReference>
<dbReference type="RefSeq" id="WP_104507492.1">
    <property type="nucleotide sequence ID" value="NZ_JACIGC010000009.1"/>
</dbReference>
<dbReference type="PANTHER" id="PTHR43434">
    <property type="entry name" value="PHOSPHOGLYCOLATE PHOSPHATASE"/>
    <property type="match status" value="1"/>
</dbReference>
<dbReference type="EMBL" id="NHSJ01000057">
    <property type="protein sequence ID" value="PPQ31389.1"/>
    <property type="molecule type" value="Genomic_DNA"/>
</dbReference>
<evidence type="ECO:0000256" key="4">
    <source>
        <dbReference type="ARBA" id="ARBA00013078"/>
    </source>
</evidence>
<dbReference type="InterPro" id="IPR050155">
    <property type="entry name" value="HAD-like_hydrolase_sf"/>
</dbReference>
<evidence type="ECO:0000256" key="2">
    <source>
        <dbReference type="ARBA" id="ARBA00004818"/>
    </source>
</evidence>
<dbReference type="AlphaFoldDB" id="A0A2S6N9V8"/>
<dbReference type="GO" id="GO:0008967">
    <property type="term" value="F:phosphoglycolate phosphatase activity"/>
    <property type="evidence" value="ECO:0007669"/>
    <property type="project" value="UniProtKB-EC"/>
</dbReference>
<dbReference type="SUPFAM" id="SSF56784">
    <property type="entry name" value="HAD-like"/>
    <property type="match status" value="1"/>
</dbReference>
<name>A0A2S6N9V8_9HYPH</name>
<comment type="pathway">
    <text evidence="2">Organic acid metabolism; glycolate biosynthesis; glycolate from 2-phosphoglycolate: step 1/1.</text>
</comment>
<dbReference type="InterPro" id="IPR023198">
    <property type="entry name" value="PGP-like_dom2"/>
</dbReference>
<reference evidence="5 6" key="1">
    <citation type="journal article" date="2018" name="Arch. Microbiol.">
        <title>New insights into the metabolic potential of the phototrophic purple bacterium Rhodopila globiformis DSM 161(T) from its draft genome sequence and evidence for a vanadium-dependent nitrogenase.</title>
        <authorList>
            <person name="Imhoff J.F."/>
            <person name="Rahn T."/>
            <person name="Kunzel S."/>
            <person name="Neulinger S.C."/>
        </authorList>
    </citation>
    <scope>NUCLEOTIDE SEQUENCE [LARGE SCALE GENOMIC DNA]</scope>
    <source>
        <strain evidence="5 6">DSM 16996</strain>
    </source>
</reference>
<comment type="catalytic activity">
    <reaction evidence="1">
        <text>2-phosphoglycolate + H2O = glycolate + phosphate</text>
        <dbReference type="Rhea" id="RHEA:14369"/>
        <dbReference type="ChEBI" id="CHEBI:15377"/>
        <dbReference type="ChEBI" id="CHEBI:29805"/>
        <dbReference type="ChEBI" id="CHEBI:43474"/>
        <dbReference type="ChEBI" id="CHEBI:58033"/>
        <dbReference type="EC" id="3.1.3.18"/>
    </reaction>
</comment>
<dbReference type="Proteomes" id="UP000239089">
    <property type="component" value="Unassembled WGS sequence"/>
</dbReference>
<dbReference type="GO" id="GO:0006281">
    <property type="term" value="P:DNA repair"/>
    <property type="evidence" value="ECO:0007669"/>
    <property type="project" value="TreeGrafter"/>
</dbReference>